<reference evidence="3" key="1">
    <citation type="submission" date="2017-09" db="EMBL/GenBank/DDBJ databases">
        <title>Depth-based differentiation of microbial function through sediment-hosted aquifers and enrichment of novel symbionts in the deep terrestrial subsurface.</title>
        <authorList>
            <person name="Probst A.J."/>
            <person name="Ladd B."/>
            <person name="Jarett J.K."/>
            <person name="Geller-Mcgrath D.E."/>
            <person name="Sieber C.M.K."/>
            <person name="Emerson J.B."/>
            <person name="Anantharaman K."/>
            <person name="Thomas B.C."/>
            <person name="Malmstrom R."/>
            <person name="Stieglmeier M."/>
            <person name="Klingl A."/>
            <person name="Woyke T."/>
            <person name="Ryan C.M."/>
            <person name="Banfield J.F."/>
        </authorList>
    </citation>
    <scope>NUCLEOTIDE SEQUENCE [LARGE SCALE GENOMIC DNA]</scope>
</reference>
<keyword evidence="1" id="KW-0472">Membrane</keyword>
<sequence length="413" mass="46727">MIFLERAHKNIQDIFTLGWAEDDMYATLIESISGLPSVAIQCIGALLDTDSVPVRTPEYQLEELTLQEFIALVENKEGIKPLAHNEMETAIPTIESLTNIELKKRIIRTVYVALAGQETAVVNELLRRLEVITDGHLDFGDEVHTLLYRKIFLLLTFRYAEFMPPARFIGIYSSSLFTLALFMEIMMIPALEAHIRYYSVLEIREGMSLDYAASIASNEAIFGVNKDAKGFTIKEWIEHWNTTLANVSQADFFSALEKDEHLNANETAMQPLIEMVAYIYRLLISGYFMLEPGSKKSVDKLAAQLQKEERQELITRQERPFPEQLAEHTGDLANWIGLTSSLQALLEWLRTFASQEAGHAALITLLQQHVPDIAEDTTTATALLQIDGFLKQQGFPGKDIVFFDEQEGVFKLS</sequence>
<organism evidence="2 3">
    <name type="scientific">Candidatus Magasanikbacteria bacterium CG10_big_fil_rev_8_21_14_0_10_43_6</name>
    <dbReference type="NCBI Taxonomy" id="1974650"/>
    <lineage>
        <taxon>Bacteria</taxon>
        <taxon>Candidatus Magasanikiibacteriota</taxon>
    </lineage>
</organism>
<comment type="caution">
    <text evidence="2">The sequence shown here is derived from an EMBL/GenBank/DDBJ whole genome shotgun (WGS) entry which is preliminary data.</text>
</comment>
<feature type="transmembrane region" description="Helical" evidence="1">
    <location>
        <begin position="168"/>
        <end position="191"/>
    </location>
</feature>
<evidence type="ECO:0000313" key="3">
    <source>
        <dbReference type="Proteomes" id="UP000229362"/>
    </source>
</evidence>
<protein>
    <submittedName>
        <fullName evidence="2">Uncharacterized protein</fullName>
    </submittedName>
</protein>
<evidence type="ECO:0000256" key="1">
    <source>
        <dbReference type="SAM" id="Phobius"/>
    </source>
</evidence>
<proteinExistence type="predicted"/>
<keyword evidence="1" id="KW-1133">Transmembrane helix</keyword>
<evidence type="ECO:0000313" key="2">
    <source>
        <dbReference type="EMBL" id="PIT86760.1"/>
    </source>
</evidence>
<accession>A0A2M6W217</accession>
<gene>
    <name evidence="2" type="ORF">COU33_01305</name>
</gene>
<name>A0A2M6W217_9BACT</name>
<dbReference type="EMBL" id="PFBZ01000057">
    <property type="protein sequence ID" value="PIT86760.1"/>
    <property type="molecule type" value="Genomic_DNA"/>
</dbReference>
<dbReference type="AlphaFoldDB" id="A0A2M6W217"/>
<dbReference type="Proteomes" id="UP000229362">
    <property type="component" value="Unassembled WGS sequence"/>
</dbReference>
<keyword evidence="1" id="KW-0812">Transmembrane</keyword>